<dbReference type="EMBL" id="JXTB01000642">
    <property type="protein sequence ID" value="PON34811.1"/>
    <property type="molecule type" value="Genomic_DNA"/>
</dbReference>
<evidence type="ECO:0000313" key="3">
    <source>
        <dbReference type="Proteomes" id="UP000237105"/>
    </source>
</evidence>
<accession>A0A2P5AE40</accession>
<keyword evidence="3" id="KW-1185">Reference proteome</keyword>
<reference evidence="3" key="1">
    <citation type="submission" date="2016-06" db="EMBL/GenBank/DDBJ databases">
        <title>Parallel loss of symbiosis genes in relatives of nitrogen-fixing non-legume Parasponia.</title>
        <authorList>
            <person name="Van Velzen R."/>
            <person name="Holmer R."/>
            <person name="Bu F."/>
            <person name="Rutten L."/>
            <person name="Van Zeijl A."/>
            <person name="Liu W."/>
            <person name="Santuari L."/>
            <person name="Cao Q."/>
            <person name="Sharma T."/>
            <person name="Shen D."/>
            <person name="Roswanjaya Y."/>
            <person name="Wardhani T."/>
            <person name="Kalhor M.S."/>
            <person name="Jansen J."/>
            <person name="Van den Hoogen J."/>
            <person name="Gungor B."/>
            <person name="Hartog M."/>
            <person name="Hontelez J."/>
            <person name="Verver J."/>
            <person name="Yang W.-C."/>
            <person name="Schijlen E."/>
            <person name="Repin R."/>
            <person name="Schilthuizen M."/>
            <person name="Schranz E."/>
            <person name="Heidstra R."/>
            <person name="Miyata K."/>
            <person name="Fedorova E."/>
            <person name="Kohlen W."/>
            <person name="Bisseling T."/>
            <person name="Smit S."/>
            <person name="Geurts R."/>
        </authorList>
    </citation>
    <scope>NUCLEOTIDE SEQUENCE [LARGE SCALE GENOMIC DNA]</scope>
    <source>
        <strain evidence="3">cv. WU1-14</strain>
    </source>
</reference>
<dbReference type="Proteomes" id="UP000237105">
    <property type="component" value="Unassembled WGS sequence"/>
</dbReference>
<sequence>METPKEFEGKCRALSSNNFIDVMRKYSLLDGLGGDIYHELHTLRKYRNKFHIQDDNEDVPRDEEAAFTTENCVWLLGLCATTLDRVTLCGLVNGAFPRSNGTLVETLGVGLPIYRWDEADPPILRLTDFDRPSKRTERHGPVAKVRWVSPKVGRGDGSSVSTHQRFDSPMEQGDEVTLLPREGMRGSISIGLILDIPARIYRRLPFDLQLKFCNALLGDGCLGLLPILRHLTVSEAAGK</sequence>
<name>A0A2P5AE40_PARAD</name>
<dbReference type="AlphaFoldDB" id="A0A2P5AE40"/>
<comment type="caution">
    <text evidence="2">The sequence shown here is derived from an EMBL/GenBank/DDBJ whole genome shotgun (WGS) entry which is preliminary data.</text>
</comment>
<protein>
    <submittedName>
        <fullName evidence="2">Uncharacterized protein</fullName>
    </submittedName>
</protein>
<evidence type="ECO:0000313" key="2">
    <source>
        <dbReference type="EMBL" id="PON34811.1"/>
    </source>
</evidence>
<gene>
    <name evidence="2" type="ORF">PanWU01x14_341580</name>
</gene>
<organism evidence="2 3">
    <name type="scientific">Parasponia andersonii</name>
    <name type="common">Sponia andersonii</name>
    <dbReference type="NCBI Taxonomy" id="3476"/>
    <lineage>
        <taxon>Eukaryota</taxon>
        <taxon>Viridiplantae</taxon>
        <taxon>Streptophyta</taxon>
        <taxon>Embryophyta</taxon>
        <taxon>Tracheophyta</taxon>
        <taxon>Spermatophyta</taxon>
        <taxon>Magnoliopsida</taxon>
        <taxon>eudicotyledons</taxon>
        <taxon>Gunneridae</taxon>
        <taxon>Pentapetalae</taxon>
        <taxon>rosids</taxon>
        <taxon>fabids</taxon>
        <taxon>Rosales</taxon>
        <taxon>Cannabaceae</taxon>
        <taxon>Parasponia</taxon>
    </lineage>
</organism>
<feature type="region of interest" description="Disordered" evidence="1">
    <location>
        <begin position="153"/>
        <end position="173"/>
    </location>
</feature>
<evidence type="ECO:0000256" key="1">
    <source>
        <dbReference type="SAM" id="MobiDB-lite"/>
    </source>
</evidence>
<proteinExistence type="predicted"/>